<reference evidence="1 2" key="1">
    <citation type="submission" date="2022-12" db="EMBL/GenBank/DDBJ databases">
        <title>Genome Sequence of Deinococcus aquaticus Type Strain PB314.</title>
        <authorList>
            <person name="Albert C."/>
            <person name="Hill J."/>
            <person name="Boren L."/>
            <person name="Scholz-Ng S."/>
            <person name="Fatema N."/>
            <person name="Grosso R."/>
            <person name="Soboslay E."/>
            <person name="Tuohy J."/>
        </authorList>
    </citation>
    <scope>NUCLEOTIDE SEQUENCE [LARGE SCALE GENOMIC DNA]</scope>
    <source>
        <strain evidence="1 2">PB-314</strain>
    </source>
</reference>
<dbReference type="RefSeq" id="WP_273987938.1">
    <property type="nucleotide sequence ID" value="NZ_BAABQT010000003.1"/>
</dbReference>
<evidence type="ECO:0000313" key="1">
    <source>
        <dbReference type="EMBL" id="WDA58016.1"/>
    </source>
</evidence>
<evidence type="ECO:0008006" key="3">
    <source>
        <dbReference type="Google" id="ProtNLM"/>
    </source>
</evidence>
<organism evidence="1 2">
    <name type="scientific">Deinococcus aquaticus</name>
    <dbReference type="NCBI Taxonomy" id="328692"/>
    <lineage>
        <taxon>Bacteria</taxon>
        <taxon>Thermotogati</taxon>
        <taxon>Deinococcota</taxon>
        <taxon>Deinococci</taxon>
        <taxon>Deinococcales</taxon>
        <taxon>Deinococcaceae</taxon>
        <taxon>Deinococcus</taxon>
    </lineage>
</organism>
<keyword evidence="2" id="KW-1185">Reference proteome</keyword>
<accession>A0ABY7V228</accession>
<proteinExistence type="predicted"/>
<dbReference type="EMBL" id="CP115165">
    <property type="protein sequence ID" value="WDA58016.1"/>
    <property type="molecule type" value="Genomic_DNA"/>
</dbReference>
<gene>
    <name evidence="1" type="ORF">M8445_11740</name>
</gene>
<name>A0ABY7V228_9DEIO</name>
<evidence type="ECO:0000313" key="2">
    <source>
        <dbReference type="Proteomes" id="UP001217044"/>
    </source>
</evidence>
<protein>
    <recommendedName>
        <fullName evidence="3">Transposase</fullName>
    </recommendedName>
</protein>
<dbReference type="Proteomes" id="UP001217044">
    <property type="component" value="Chromosome"/>
</dbReference>
<sequence length="42" mass="4903">MTEIADMGELVRPKQICSKYYVHTKREQAFFAVFIVLSSYSD</sequence>